<dbReference type="EMBL" id="BKAU01000009">
    <property type="protein sequence ID" value="GEP98811.1"/>
    <property type="molecule type" value="Genomic_DNA"/>
</dbReference>
<feature type="transmembrane region" description="Helical" evidence="2">
    <location>
        <begin position="59"/>
        <end position="81"/>
    </location>
</feature>
<dbReference type="Pfam" id="PF14362">
    <property type="entry name" value="DUF4407"/>
    <property type="match status" value="1"/>
</dbReference>
<keyword evidence="2" id="KW-1133">Transmembrane helix</keyword>
<feature type="coiled-coil region" evidence="1">
    <location>
        <begin position="226"/>
        <end position="253"/>
    </location>
</feature>
<dbReference type="AlphaFoldDB" id="A0A512RSY7"/>
<feature type="transmembrane region" description="Helical" evidence="2">
    <location>
        <begin position="88"/>
        <end position="105"/>
    </location>
</feature>
<name>A0A512RSY7_9BACT</name>
<keyword evidence="2" id="KW-0812">Transmembrane</keyword>
<evidence type="ECO:0000313" key="4">
    <source>
        <dbReference type="Proteomes" id="UP000321436"/>
    </source>
</evidence>
<keyword evidence="1" id="KW-0175">Coiled coil</keyword>
<dbReference type="OrthoDB" id="646640at2"/>
<keyword evidence="4" id="KW-1185">Reference proteome</keyword>
<sequence length="414" mass="46880">MPEVKRTDIFDLMNDNRPKQIDQAPTPPAAPDGFSKFLWWLATADADILKDCPTDRERYRIIGIAVLVTWLFATLAWGYFFSTVVEDDLVIAGLALFFGFAILSIDRSLIAAMSRNGGKPQFLPVAFRLVLAVTIGLFISQPVVLMLFKKDIDAQMVLDRQSKLDHFRKEQAALNASRTLPLQNGITAINGQLAGKEEQVKDYKDSYIRETDGTGGSGKIGESSIAKVKKNEYLKSEEELRKLKRELDVQRLEKEAQLAVIRTEDSLKEQAYVSTLTNGFLSQIEALHTLTDEHPPLKQRYRLIVFIITLIEIMPLLTKLLMPKGEYDEKLAAMTAGNVQATQLGLEKGQELNAHYYDAATVADKEVMDHLFRLTETQRRREAEQVVKDWEAAGGKRFRQLWNDAKRLLLLHKV</sequence>
<evidence type="ECO:0000313" key="3">
    <source>
        <dbReference type="EMBL" id="GEP98811.1"/>
    </source>
</evidence>
<proteinExistence type="predicted"/>
<keyword evidence="2" id="KW-0472">Membrane</keyword>
<protein>
    <recommendedName>
        <fullName evidence="5">DUF4407 domain-containing protein</fullName>
    </recommendedName>
</protein>
<gene>
    <name evidence="3" type="ORF">CCY01nite_50710</name>
</gene>
<dbReference type="InterPro" id="IPR025519">
    <property type="entry name" value="DUF4407"/>
</dbReference>
<evidence type="ECO:0008006" key="5">
    <source>
        <dbReference type="Google" id="ProtNLM"/>
    </source>
</evidence>
<feature type="transmembrane region" description="Helical" evidence="2">
    <location>
        <begin position="125"/>
        <end position="148"/>
    </location>
</feature>
<dbReference type="Proteomes" id="UP000321436">
    <property type="component" value="Unassembled WGS sequence"/>
</dbReference>
<evidence type="ECO:0000256" key="2">
    <source>
        <dbReference type="SAM" id="Phobius"/>
    </source>
</evidence>
<evidence type="ECO:0000256" key="1">
    <source>
        <dbReference type="SAM" id="Coils"/>
    </source>
</evidence>
<reference evidence="3 4" key="1">
    <citation type="submission" date="2019-07" db="EMBL/GenBank/DDBJ databases">
        <title>Whole genome shotgun sequence of Chitinophaga cymbidii NBRC 109752.</title>
        <authorList>
            <person name="Hosoyama A."/>
            <person name="Uohara A."/>
            <person name="Ohji S."/>
            <person name="Ichikawa N."/>
        </authorList>
    </citation>
    <scope>NUCLEOTIDE SEQUENCE [LARGE SCALE GENOMIC DNA]</scope>
    <source>
        <strain evidence="3 4">NBRC 109752</strain>
    </source>
</reference>
<accession>A0A512RSY7</accession>
<organism evidence="3 4">
    <name type="scientific">Chitinophaga cymbidii</name>
    <dbReference type="NCBI Taxonomy" id="1096750"/>
    <lineage>
        <taxon>Bacteria</taxon>
        <taxon>Pseudomonadati</taxon>
        <taxon>Bacteroidota</taxon>
        <taxon>Chitinophagia</taxon>
        <taxon>Chitinophagales</taxon>
        <taxon>Chitinophagaceae</taxon>
        <taxon>Chitinophaga</taxon>
    </lineage>
</organism>
<comment type="caution">
    <text evidence="3">The sequence shown here is derived from an EMBL/GenBank/DDBJ whole genome shotgun (WGS) entry which is preliminary data.</text>
</comment>